<dbReference type="SUPFAM" id="SSF53955">
    <property type="entry name" value="Lysozyme-like"/>
    <property type="match status" value="1"/>
</dbReference>
<dbReference type="Pfam" id="PF00912">
    <property type="entry name" value="Transgly"/>
    <property type="match status" value="1"/>
</dbReference>
<dbReference type="RefSeq" id="WP_173119643.1">
    <property type="nucleotide sequence ID" value="NZ_JABRWJ010000001.1"/>
</dbReference>
<evidence type="ECO:0000256" key="8">
    <source>
        <dbReference type="ARBA" id="ARBA00022801"/>
    </source>
</evidence>
<evidence type="ECO:0000256" key="6">
    <source>
        <dbReference type="ARBA" id="ARBA00022676"/>
    </source>
</evidence>
<organism evidence="16 17">
    <name type="scientific">Pseudaquabacterium terrae</name>
    <dbReference type="NCBI Taxonomy" id="2732868"/>
    <lineage>
        <taxon>Bacteria</taxon>
        <taxon>Pseudomonadati</taxon>
        <taxon>Pseudomonadota</taxon>
        <taxon>Betaproteobacteria</taxon>
        <taxon>Burkholderiales</taxon>
        <taxon>Sphaerotilaceae</taxon>
        <taxon>Pseudaquabacterium</taxon>
    </lineage>
</organism>
<feature type="compositionally biased region" description="Pro residues" evidence="12">
    <location>
        <begin position="798"/>
        <end position="813"/>
    </location>
</feature>
<keyword evidence="5" id="KW-0645">Protease</keyword>
<keyword evidence="13" id="KW-0812">Transmembrane</keyword>
<dbReference type="InterPro" id="IPR050396">
    <property type="entry name" value="Glycosyltr_51/Transpeptidase"/>
</dbReference>
<feature type="compositionally biased region" description="Pro residues" evidence="12">
    <location>
        <begin position="822"/>
        <end position="832"/>
    </location>
</feature>
<dbReference type="Gene3D" id="1.10.3810.10">
    <property type="entry name" value="Biosynthetic peptidoglycan transglycosylase-like"/>
    <property type="match status" value="1"/>
</dbReference>
<evidence type="ECO:0000259" key="15">
    <source>
        <dbReference type="Pfam" id="PF00912"/>
    </source>
</evidence>
<keyword evidence="6" id="KW-0328">Glycosyltransferase</keyword>
<dbReference type="InterPro" id="IPR001264">
    <property type="entry name" value="Glyco_trans_51"/>
</dbReference>
<evidence type="ECO:0000256" key="13">
    <source>
        <dbReference type="SAM" id="Phobius"/>
    </source>
</evidence>
<dbReference type="Pfam" id="PF00905">
    <property type="entry name" value="Transpeptidase"/>
    <property type="match status" value="1"/>
</dbReference>
<accession>A0ABX2EAH8</accession>
<proteinExistence type="inferred from homology"/>
<dbReference type="PANTHER" id="PTHR32282:SF33">
    <property type="entry name" value="PEPTIDOGLYCAN GLYCOSYLTRANSFERASE"/>
    <property type="match status" value="1"/>
</dbReference>
<evidence type="ECO:0000256" key="9">
    <source>
        <dbReference type="ARBA" id="ARBA00023268"/>
    </source>
</evidence>
<dbReference type="Gene3D" id="3.40.710.10">
    <property type="entry name" value="DD-peptidase/beta-lactamase superfamily"/>
    <property type="match status" value="2"/>
</dbReference>
<evidence type="ECO:0000256" key="4">
    <source>
        <dbReference type="ARBA" id="ARBA00022645"/>
    </source>
</evidence>
<comment type="caution">
    <text evidence="16">The sequence shown here is derived from an EMBL/GenBank/DDBJ whole genome shotgun (WGS) entry which is preliminary data.</text>
</comment>
<feature type="compositionally biased region" description="Pro residues" evidence="12">
    <location>
        <begin position="761"/>
        <end position="789"/>
    </location>
</feature>
<evidence type="ECO:0000256" key="2">
    <source>
        <dbReference type="ARBA" id="ARBA00007090"/>
    </source>
</evidence>
<name>A0ABX2EAH8_9BURK</name>
<keyword evidence="4" id="KW-0121">Carboxypeptidase</keyword>
<keyword evidence="7" id="KW-0808">Transferase</keyword>
<evidence type="ECO:0000313" key="16">
    <source>
        <dbReference type="EMBL" id="NRF65523.1"/>
    </source>
</evidence>
<dbReference type="InterPro" id="IPR023346">
    <property type="entry name" value="Lysozyme-like_dom_sf"/>
</dbReference>
<keyword evidence="9" id="KW-0511">Multifunctional enzyme</keyword>
<dbReference type="EMBL" id="JABRWJ010000001">
    <property type="protein sequence ID" value="NRF65523.1"/>
    <property type="molecule type" value="Genomic_DNA"/>
</dbReference>
<evidence type="ECO:0000256" key="12">
    <source>
        <dbReference type="SAM" id="MobiDB-lite"/>
    </source>
</evidence>
<feature type="transmembrane region" description="Helical" evidence="13">
    <location>
        <begin position="35"/>
        <end position="58"/>
    </location>
</feature>
<feature type="domain" description="Penicillin-binding protein transpeptidase" evidence="14">
    <location>
        <begin position="442"/>
        <end position="681"/>
    </location>
</feature>
<evidence type="ECO:0000259" key="14">
    <source>
        <dbReference type="Pfam" id="PF00905"/>
    </source>
</evidence>
<dbReference type="InterPro" id="IPR012338">
    <property type="entry name" value="Beta-lactam/transpept-like"/>
</dbReference>
<dbReference type="PANTHER" id="PTHR32282">
    <property type="entry name" value="BINDING PROTEIN TRANSPEPTIDASE, PUTATIVE-RELATED"/>
    <property type="match status" value="1"/>
</dbReference>
<dbReference type="Proteomes" id="UP000737171">
    <property type="component" value="Unassembled WGS sequence"/>
</dbReference>
<keyword evidence="13" id="KW-1133">Transmembrane helix</keyword>
<evidence type="ECO:0000256" key="10">
    <source>
        <dbReference type="ARBA" id="ARBA00044770"/>
    </source>
</evidence>
<evidence type="ECO:0000256" key="1">
    <source>
        <dbReference type="ARBA" id="ARBA00004752"/>
    </source>
</evidence>
<comment type="similarity">
    <text evidence="2">In the C-terminal section; belongs to the transpeptidase family.</text>
</comment>
<evidence type="ECO:0000256" key="7">
    <source>
        <dbReference type="ARBA" id="ARBA00022679"/>
    </source>
</evidence>
<gene>
    <name evidence="16" type="ORF">HLB44_00865</name>
</gene>
<evidence type="ECO:0000256" key="11">
    <source>
        <dbReference type="ARBA" id="ARBA00049902"/>
    </source>
</evidence>
<feature type="region of interest" description="Disordered" evidence="12">
    <location>
        <begin position="756"/>
        <end position="846"/>
    </location>
</feature>
<dbReference type="EC" id="2.4.99.28" evidence="10"/>
<dbReference type="SUPFAM" id="SSF56601">
    <property type="entry name" value="beta-lactamase/transpeptidase-like"/>
    <property type="match status" value="1"/>
</dbReference>
<evidence type="ECO:0000256" key="3">
    <source>
        <dbReference type="ARBA" id="ARBA00007739"/>
    </source>
</evidence>
<dbReference type="InterPro" id="IPR001460">
    <property type="entry name" value="PCN-bd_Tpept"/>
</dbReference>
<evidence type="ECO:0000256" key="5">
    <source>
        <dbReference type="ARBA" id="ARBA00022670"/>
    </source>
</evidence>
<reference evidence="16 17" key="1">
    <citation type="submission" date="2020-05" db="EMBL/GenBank/DDBJ databases">
        <title>Aquincola sp. isolate from soil.</title>
        <authorList>
            <person name="Han J."/>
            <person name="Kim D.-U."/>
        </authorList>
    </citation>
    <scope>NUCLEOTIDE SEQUENCE [LARGE SCALE GENOMIC DNA]</scope>
    <source>
        <strain evidence="16 17">S2</strain>
    </source>
</reference>
<sequence length="846" mass="91768">MDTSARDDDSPPAVPSIGSQPWPRESRWGRGAARIALWAALLLLPLAVLGALTAWWLVRTTPDAISVAERAAELPTRIVSSDGVLIDTLGDRLHAPRTLEQIAPTLKQALLATEDKRFYSHSGIDGRRLCAAAWSVLQGDLQGASTLTQQLARNLFPQQIGSQRSLLRKLREITLAFKIERAYSKDQILTLYLNQVRFPYRVTGIEMAARTYFSKSAHELELHESALLVAMLKGPKRYDPEQAPERARQRRDLVLTLMARAGVIEEATRARAAAQPLGVRVQRLDLGPTHAPHFVRLVRQQLADWADAQGTDLQIEGMTVHTTIDTRLQTIAEQALRRQAALLQAVADQEWSRPALRTGPPPGAEQAAAATGAAIEPPRLPGAFAHFWQQQPSLVAELARETPAYRAARAAGVDEALALRRGLADRAALEAAKLAKTRLEAGFVALDPKSGSVLAYVGSRDPALDQFDHVSQAQRQPGSTFKPFVYGAALLAGIPAEQTYFDTLVQIRLGDGTVWSPTDMTEATGEPLTLRAGLARSKNTITAQVMQQVGVASVVRYARLLGLERAKLDPVPSLALGTSPVTLLELSGAYGTLASLGVKRRPVLISHITDRQGQELARFVSEPQRVLTEGQALELVDILREAVDYGTGGWVRSRFGVRADLAGKTGTTQRNTDGWFIAMRPGLVAGAWIGFNDQRVTMRSNHWGQGGRNALLIVGDFLRAGGQAGWIDMRQRFPVLPRAQPLPQDTASSDPVLQAALHPLPSVPPPPPPTLPPPIQPPLSPRDAPPVMPSLPSLQQAVPPPPPQPSPAAPPPMLRWSTPRELPQPAPLPSEPSEPDSEDRPVAARV</sequence>
<feature type="domain" description="Glycosyl transferase family 51" evidence="15">
    <location>
        <begin position="86"/>
        <end position="258"/>
    </location>
</feature>
<dbReference type="InterPro" id="IPR036950">
    <property type="entry name" value="PBP_transglycosylase"/>
</dbReference>
<comment type="pathway">
    <text evidence="1">Cell wall biogenesis; peptidoglycan biosynthesis.</text>
</comment>
<keyword evidence="13" id="KW-0472">Membrane</keyword>
<protein>
    <recommendedName>
        <fullName evidence="10">peptidoglycan glycosyltransferase</fullName>
        <ecNumber evidence="10">2.4.99.28</ecNumber>
    </recommendedName>
</protein>
<feature type="region of interest" description="Disordered" evidence="12">
    <location>
        <begin position="1"/>
        <end position="26"/>
    </location>
</feature>
<evidence type="ECO:0000313" key="17">
    <source>
        <dbReference type="Proteomes" id="UP000737171"/>
    </source>
</evidence>
<comment type="similarity">
    <text evidence="3">In the N-terminal section; belongs to the glycosyltransferase 51 family.</text>
</comment>
<comment type="catalytic activity">
    <reaction evidence="11">
        <text>[GlcNAc-(1-&gt;4)-Mur2Ac(oyl-L-Ala-gamma-D-Glu-L-Lys-D-Ala-D-Ala)](n)-di-trans,octa-cis-undecaprenyl diphosphate + beta-D-GlcNAc-(1-&gt;4)-Mur2Ac(oyl-L-Ala-gamma-D-Glu-L-Lys-D-Ala-D-Ala)-di-trans,octa-cis-undecaprenyl diphosphate = [GlcNAc-(1-&gt;4)-Mur2Ac(oyl-L-Ala-gamma-D-Glu-L-Lys-D-Ala-D-Ala)](n+1)-di-trans,octa-cis-undecaprenyl diphosphate + di-trans,octa-cis-undecaprenyl diphosphate + H(+)</text>
        <dbReference type="Rhea" id="RHEA:23708"/>
        <dbReference type="Rhea" id="RHEA-COMP:9602"/>
        <dbReference type="Rhea" id="RHEA-COMP:9603"/>
        <dbReference type="ChEBI" id="CHEBI:15378"/>
        <dbReference type="ChEBI" id="CHEBI:58405"/>
        <dbReference type="ChEBI" id="CHEBI:60033"/>
        <dbReference type="ChEBI" id="CHEBI:78435"/>
        <dbReference type="EC" id="2.4.99.28"/>
    </reaction>
</comment>
<keyword evidence="17" id="KW-1185">Reference proteome</keyword>
<keyword evidence="8" id="KW-0378">Hydrolase</keyword>